<proteinExistence type="predicted"/>
<name>A0A4R5BFL2_9ACTN</name>
<dbReference type="InterPro" id="IPR052336">
    <property type="entry name" value="MlaD_Phospholipid_Transporter"/>
</dbReference>
<evidence type="ECO:0000256" key="1">
    <source>
        <dbReference type="SAM" id="Phobius"/>
    </source>
</evidence>
<feature type="domain" description="Mce/MlaD" evidence="2">
    <location>
        <begin position="41"/>
        <end position="116"/>
    </location>
</feature>
<dbReference type="Pfam" id="PF02470">
    <property type="entry name" value="MlaD"/>
    <property type="match status" value="1"/>
</dbReference>
<feature type="domain" description="Mammalian cell entry C-terminal" evidence="3">
    <location>
        <begin position="127"/>
        <end position="297"/>
    </location>
</feature>
<dbReference type="AlphaFoldDB" id="A0A4R5BFL2"/>
<dbReference type="InterPro" id="IPR024516">
    <property type="entry name" value="Mce_C"/>
</dbReference>
<evidence type="ECO:0000313" key="4">
    <source>
        <dbReference type="EMBL" id="TDD84199.1"/>
    </source>
</evidence>
<keyword evidence="1" id="KW-1133">Transmembrane helix</keyword>
<dbReference type="PANTHER" id="PTHR33371:SF16">
    <property type="entry name" value="MCE-FAMILY PROTEIN MCE3F"/>
    <property type="match status" value="1"/>
</dbReference>
<dbReference type="PANTHER" id="PTHR33371">
    <property type="entry name" value="INTERMEMBRANE PHOSPHOLIPID TRANSPORT SYSTEM BINDING PROTEIN MLAD-RELATED"/>
    <property type="match status" value="1"/>
</dbReference>
<evidence type="ECO:0000259" key="3">
    <source>
        <dbReference type="Pfam" id="PF11887"/>
    </source>
</evidence>
<dbReference type="Pfam" id="PF11887">
    <property type="entry name" value="Mce4_CUP1"/>
    <property type="match status" value="1"/>
</dbReference>
<accession>A0A4R5BFL2</accession>
<protein>
    <submittedName>
        <fullName evidence="4">MCE family protein</fullName>
    </submittedName>
</protein>
<evidence type="ECO:0000313" key="5">
    <source>
        <dbReference type="Proteomes" id="UP000294513"/>
    </source>
</evidence>
<gene>
    <name evidence="4" type="ORF">E1298_20290</name>
</gene>
<sequence>MSDESLSPRSRTIFGLVGAGVIAASAVLVAVGSTPSHAGSTYFNASFGRAGQGLDPGKSDVKIRGIAVGTVDGIKLDRTGRVTVRIRVDKGVRVPDTTVATVEPVSVFGPKDLALDLGAHELTGPYLEDGGTVAKTRDPQELSETAWPTYRLTKALDPDEVTTILRTFGAGLSGQGPALRRTVDNGAKVVDATWRDRQAIRSLLYDLNGLSGTLADRGDTWTRFTGDFNRLAAVVNAKPDKIAQLLDRSGELSERVGSTLQRQGANVGTIIDNAGDAAAVVNGQRRNVPILIDSLNGFFALLSRIIRVPGPEGTMIAQVSNTLPLDLCQIFVDVCPAAPAANAFGLGSAPAGKTPGARP</sequence>
<feature type="transmembrane region" description="Helical" evidence="1">
    <location>
        <begin position="12"/>
        <end position="31"/>
    </location>
</feature>
<dbReference type="Proteomes" id="UP000294513">
    <property type="component" value="Unassembled WGS sequence"/>
</dbReference>
<comment type="caution">
    <text evidence="4">The sequence shown here is derived from an EMBL/GenBank/DDBJ whole genome shotgun (WGS) entry which is preliminary data.</text>
</comment>
<keyword evidence="1" id="KW-0472">Membrane</keyword>
<organism evidence="4 5">
    <name type="scientific">Actinomadura rubrisoli</name>
    <dbReference type="NCBI Taxonomy" id="2530368"/>
    <lineage>
        <taxon>Bacteria</taxon>
        <taxon>Bacillati</taxon>
        <taxon>Actinomycetota</taxon>
        <taxon>Actinomycetes</taxon>
        <taxon>Streptosporangiales</taxon>
        <taxon>Thermomonosporaceae</taxon>
        <taxon>Actinomadura</taxon>
    </lineage>
</organism>
<reference evidence="4 5" key="1">
    <citation type="submission" date="2019-03" db="EMBL/GenBank/DDBJ databases">
        <title>Draft genome sequences of novel Actinobacteria.</title>
        <authorList>
            <person name="Sahin N."/>
            <person name="Ay H."/>
            <person name="Saygin H."/>
        </authorList>
    </citation>
    <scope>NUCLEOTIDE SEQUENCE [LARGE SCALE GENOMIC DNA]</scope>
    <source>
        <strain evidence="4 5">H3C3</strain>
    </source>
</reference>
<dbReference type="InterPro" id="IPR005693">
    <property type="entry name" value="Mce"/>
</dbReference>
<dbReference type="OrthoDB" id="4655264at2"/>
<dbReference type="GO" id="GO:0005576">
    <property type="term" value="C:extracellular region"/>
    <property type="evidence" value="ECO:0007669"/>
    <property type="project" value="TreeGrafter"/>
</dbReference>
<evidence type="ECO:0000259" key="2">
    <source>
        <dbReference type="Pfam" id="PF02470"/>
    </source>
</evidence>
<dbReference type="RefSeq" id="WP_131895530.1">
    <property type="nucleotide sequence ID" value="NZ_SMKU01000104.1"/>
</dbReference>
<dbReference type="NCBIfam" id="TIGR00996">
    <property type="entry name" value="Mtu_fam_mce"/>
    <property type="match status" value="1"/>
</dbReference>
<keyword evidence="1" id="KW-0812">Transmembrane</keyword>
<dbReference type="EMBL" id="SMKU01000104">
    <property type="protein sequence ID" value="TDD84199.1"/>
    <property type="molecule type" value="Genomic_DNA"/>
</dbReference>
<dbReference type="InterPro" id="IPR003399">
    <property type="entry name" value="Mce/MlaD"/>
</dbReference>
<keyword evidence="5" id="KW-1185">Reference proteome</keyword>